<dbReference type="EMBL" id="GBRH01258210">
    <property type="protein sequence ID" value="JAD39685.1"/>
    <property type="molecule type" value="Transcribed_RNA"/>
</dbReference>
<name>A0A0A8ZSF2_ARUDO</name>
<protein>
    <submittedName>
        <fullName evidence="1">Uncharacterized protein</fullName>
    </submittedName>
</protein>
<reference evidence="1" key="1">
    <citation type="submission" date="2014-09" db="EMBL/GenBank/DDBJ databases">
        <authorList>
            <person name="Magalhaes I.L.F."/>
            <person name="Oliveira U."/>
            <person name="Santos F.R."/>
            <person name="Vidigal T.H.D.A."/>
            <person name="Brescovit A.D."/>
            <person name="Santos A.J."/>
        </authorList>
    </citation>
    <scope>NUCLEOTIDE SEQUENCE</scope>
    <source>
        <tissue evidence="1">Shoot tissue taken approximately 20 cm above the soil surface</tissue>
    </source>
</reference>
<sequence>MLIKRTMGPGRLPICLITLLGWVSPKRWS</sequence>
<dbReference type="AlphaFoldDB" id="A0A0A8ZSF2"/>
<reference evidence="1" key="2">
    <citation type="journal article" date="2015" name="Data Brief">
        <title>Shoot transcriptome of the giant reed, Arundo donax.</title>
        <authorList>
            <person name="Barrero R.A."/>
            <person name="Guerrero F.D."/>
            <person name="Moolhuijzen P."/>
            <person name="Goolsby J.A."/>
            <person name="Tidwell J."/>
            <person name="Bellgard S.E."/>
            <person name="Bellgard M.I."/>
        </authorList>
    </citation>
    <scope>NUCLEOTIDE SEQUENCE</scope>
    <source>
        <tissue evidence="1">Shoot tissue taken approximately 20 cm above the soil surface</tissue>
    </source>
</reference>
<accession>A0A0A8ZSF2</accession>
<organism evidence="1">
    <name type="scientific">Arundo donax</name>
    <name type="common">Giant reed</name>
    <name type="synonym">Donax arundinaceus</name>
    <dbReference type="NCBI Taxonomy" id="35708"/>
    <lineage>
        <taxon>Eukaryota</taxon>
        <taxon>Viridiplantae</taxon>
        <taxon>Streptophyta</taxon>
        <taxon>Embryophyta</taxon>
        <taxon>Tracheophyta</taxon>
        <taxon>Spermatophyta</taxon>
        <taxon>Magnoliopsida</taxon>
        <taxon>Liliopsida</taxon>
        <taxon>Poales</taxon>
        <taxon>Poaceae</taxon>
        <taxon>PACMAD clade</taxon>
        <taxon>Arundinoideae</taxon>
        <taxon>Arundineae</taxon>
        <taxon>Arundo</taxon>
    </lineage>
</organism>
<evidence type="ECO:0000313" key="1">
    <source>
        <dbReference type="EMBL" id="JAD39685.1"/>
    </source>
</evidence>
<proteinExistence type="predicted"/>